<keyword evidence="4 7" id="KW-0811">Translocation</keyword>
<dbReference type="GO" id="GO:0006606">
    <property type="term" value="P:protein import into nucleus"/>
    <property type="evidence" value="ECO:0007669"/>
    <property type="project" value="TreeGrafter"/>
</dbReference>
<dbReference type="GO" id="GO:0017056">
    <property type="term" value="F:structural constituent of nuclear pore"/>
    <property type="evidence" value="ECO:0007669"/>
    <property type="project" value="UniProtKB-UniRule"/>
</dbReference>
<evidence type="ECO:0000256" key="3">
    <source>
        <dbReference type="ARBA" id="ARBA00022927"/>
    </source>
</evidence>
<comment type="caution">
    <text evidence="8">The sequence shown here is derived from an EMBL/GenBank/DDBJ whole genome shotgun (WGS) entry which is preliminary data.</text>
</comment>
<reference evidence="8" key="1">
    <citation type="submission" date="2022-11" db="EMBL/GenBank/DDBJ databases">
        <authorList>
            <person name="Morgan W.R."/>
            <person name="Tartar A."/>
        </authorList>
    </citation>
    <scope>NUCLEOTIDE SEQUENCE</scope>
    <source>
        <strain evidence="8">ARSEF 373</strain>
    </source>
</reference>
<evidence type="ECO:0000313" key="8">
    <source>
        <dbReference type="EMBL" id="DAZ94129.1"/>
    </source>
</evidence>
<evidence type="ECO:0000256" key="1">
    <source>
        <dbReference type="ARBA" id="ARBA00022448"/>
    </source>
</evidence>
<organism evidence="8 9">
    <name type="scientific">Lagenidium giganteum</name>
    <dbReference type="NCBI Taxonomy" id="4803"/>
    <lineage>
        <taxon>Eukaryota</taxon>
        <taxon>Sar</taxon>
        <taxon>Stramenopiles</taxon>
        <taxon>Oomycota</taxon>
        <taxon>Peronosporomycetes</taxon>
        <taxon>Pythiales</taxon>
        <taxon>Pythiaceae</taxon>
    </lineage>
</organism>
<evidence type="ECO:0000256" key="2">
    <source>
        <dbReference type="ARBA" id="ARBA00022816"/>
    </source>
</evidence>
<dbReference type="GO" id="GO:0031080">
    <property type="term" value="C:nuclear pore outer ring"/>
    <property type="evidence" value="ECO:0007669"/>
    <property type="project" value="TreeGrafter"/>
</dbReference>
<accession>A0AAV2YM07</accession>
<dbReference type="PANTHER" id="PTHR13003">
    <property type="entry name" value="NUP107-RELATED"/>
    <property type="match status" value="1"/>
</dbReference>
<evidence type="ECO:0000256" key="5">
    <source>
        <dbReference type="ARBA" id="ARBA00023132"/>
    </source>
</evidence>
<evidence type="ECO:0000256" key="4">
    <source>
        <dbReference type="ARBA" id="ARBA00023010"/>
    </source>
</evidence>
<keyword evidence="2" id="KW-0509">mRNA transport</keyword>
<dbReference type="GO" id="GO:0031965">
    <property type="term" value="C:nuclear membrane"/>
    <property type="evidence" value="ECO:0007669"/>
    <property type="project" value="UniProtKB-SubCell"/>
</dbReference>
<comment type="function">
    <text evidence="7">Functions as a component of the nuclear pore complex (NPC).</text>
</comment>
<dbReference type="Pfam" id="PF04121">
    <property type="entry name" value="Nup84_Nup100"/>
    <property type="match status" value="1"/>
</dbReference>
<reference evidence="8" key="2">
    <citation type="journal article" date="2023" name="Microbiol Resour">
        <title>Decontamination and Annotation of the Draft Genome Sequence of the Oomycete Lagenidium giganteum ARSEF 373.</title>
        <authorList>
            <person name="Morgan W.R."/>
            <person name="Tartar A."/>
        </authorList>
    </citation>
    <scope>NUCLEOTIDE SEQUENCE</scope>
    <source>
        <strain evidence="8">ARSEF 373</strain>
    </source>
</reference>
<dbReference type="PANTHER" id="PTHR13003:SF2">
    <property type="entry name" value="NUCLEAR PORE COMPLEX PROTEIN NUP107"/>
    <property type="match status" value="1"/>
</dbReference>
<sequence length="1056" mass="119170">MAGGIDGAADVGEASARSERIQRLIDSADQSLSLLASLDGFGDAPMSSASAVAPGSQLGVSVEAAGNPFMASFPSSVDASMDMEASHGAVDLSLKKGMLHVKGVFPDHSVEYVDMDPRFTTIGELERAFCAKRNSQWDLGLDAADASVMFDGQVVEDDWLVVDCGMALDGVIHIVKTPGRLFSSTQLRAPQAATGDPKLSISSITSAYQQMQLPTEAPLPPPTTQISMAQADAFARNVRPEENTFAEMVSDFYGNLKNVHDMDAFCEKLLRGYIDVLQGRLEHLEDANKGVVSERLQAELEELRHERNTWRLLFELRRICTSTTKKNKDKDDDDAMLGDDQVDHLSFEMLEDDAMRVLELQNENYRIQMAVKTWLENMAVEKVFSIGAKRGSSTARTLKALKMKLFGEESSQVQLDPDAIFRNGDALLVEDDAEDEAELLKAIWRFVRAGRVQDAVDLCIRVGESWRAASISGGCPVGASETNERKDDVLERWGNPFRATWKTMCWKVAEQQHTNMTKGDSIRAREYEQLIYAALSGNVQVVTQSALCENWEDHCWAYLQGMMEQERDEILYKLLQVKQQSSKLIVGNNANHLRLFANLLDKTKNLKRYQVNLDHLFEDLKNSKCEPVRTQAHEPYRHIQAKLVTARIDYIVSTIFDALLFDMEDDSYDWDLKLDSNAKPDSVPPQFLRFAAHFIMFMGSTGEKFDDKASHMIVKLYIRHLVKHGQLQLVPIYASRLPAEGCIEVCAQVMCLVESSLEREMLLKRVLEYSSMDVLSSTLLVAVDRLWSELRDQAQNSHHKRADVVTEIDRKRMRVLEYLCFYNEHRGDALFFASALAREFAREGKFSAIKKLFEKQLPEDSIGVVSMHRDVQTRDEVEIERSIRSVLAWKAFVRATNQYDLWRGCVATSSVWSVYSEEKDFLTELMYHVSRTSSSLLDALHFENGWMIGCTDTEDGDEEVRQLCLPQLVQYLHFVQFESALIVMKLKFYPEDAKTQLAQPLLEKSLEVANVVADEHYAVYRSLSPEHCQTLLKQLQESSIALLFVRGTVDPDATSS</sequence>
<dbReference type="GO" id="GO:0000973">
    <property type="term" value="P:post-transcriptional tethering of RNA polymerase II gene DNA at nuclear periphery"/>
    <property type="evidence" value="ECO:0007669"/>
    <property type="project" value="TreeGrafter"/>
</dbReference>
<proteinExistence type="inferred from homology"/>
<keyword evidence="1 7" id="KW-0813">Transport</keyword>
<keyword evidence="9" id="KW-1185">Reference proteome</keyword>
<dbReference type="InterPro" id="IPR007252">
    <property type="entry name" value="Nup84/Nup107"/>
</dbReference>
<comment type="subcellular location">
    <subcellularLocation>
        <location evidence="7">Nucleus</location>
        <location evidence="7">Nuclear pore complex</location>
    </subcellularLocation>
    <subcellularLocation>
        <location evidence="7">Nucleus membrane</location>
    </subcellularLocation>
</comment>
<keyword evidence="7" id="KW-0472">Membrane</keyword>
<dbReference type="Gene3D" id="1.10.3450.20">
    <property type="match status" value="1"/>
</dbReference>
<dbReference type="Proteomes" id="UP001146120">
    <property type="component" value="Unassembled WGS sequence"/>
</dbReference>
<protein>
    <recommendedName>
        <fullName evidence="7">Nuclear pore complex protein</fullName>
    </recommendedName>
</protein>
<dbReference type="GO" id="GO:0006406">
    <property type="term" value="P:mRNA export from nucleus"/>
    <property type="evidence" value="ECO:0007669"/>
    <property type="project" value="TreeGrafter"/>
</dbReference>
<gene>
    <name evidence="8" type="ORF">N0F65_010373</name>
</gene>
<comment type="subunit">
    <text evidence="7">Part of the nuclear pore complex (NPC).</text>
</comment>
<dbReference type="EMBL" id="DAKRPA010000267">
    <property type="protein sequence ID" value="DAZ94129.1"/>
    <property type="molecule type" value="Genomic_DNA"/>
</dbReference>
<dbReference type="AlphaFoldDB" id="A0AAV2YM07"/>
<keyword evidence="5 7" id="KW-0906">Nuclear pore complex</keyword>
<keyword evidence="3" id="KW-0653">Protein transport</keyword>
<keyword evidence="6 7" id="KW-0539">Nucleus</keyword>
<evidence type="ECO:0000313" key="9">
    <source>
        <dbReference type="Proteomes" id="UP001146120"/>
    </source>
</evidence>
<evidence type="ECO:0000256" key="7">
    <source>
        <dbReference type="RuleBase" id="RU365072"/>
    </source>
</evidence>
<name>A0AAV2YM07_9STRA</name>
<dbReference type="Gene3D" id="1.20.190.50">
    <property type="match status" value="1"/>
</dbReference>
<comment type="similarity">
    <text evidence="7">Belongs to the nucleoporin Nup84/Nup107 family.</text>
</comment>
<evidence type="ECO:0000256" key="6">
    <source>
        <dbReference type="ARBA" id="ARBA00023242"/>
    </source>
</evidence>